<evidence type="ECO:0000313" key="1">
    <source>
        <dbReference type="EMBL" id="KAK7687330.1"/>
    </source>
</evidence>
<name>A0AAW0G1H5_9APHY</name>
<dbReference type="Proteomes" id="UP001385951">
    <property type="component" value="Unassembled WGS sequence"/>
</dbReference>
<dbReference type="AlphaFoldDB" id="A0AAW0G1H5"/>
<dbReference type="EMBL" id="JASBNA010000014">
    <property type="protein sequence ID" value="KAK7687330.1"/>
    <property type="molecule type" value="Genomic_DNA"/>
</dbReference>
<accession>A0AAW0G1H5</accession>
<organism evidence="1 2">
    <name type="scientific">Cerrena zonata</name>
    <dbReference type="NCBI Taxonomy" id="2478898"/>
    <lineage>
        <taxon>Eukaryota</taxon>
        <taxon>Fungi</taxon>
        <taxon>Dikarya</taxon>
        <taxon>Basidiomycota</taxon>
        <taxon>Agaricomycotina</taxon>
        <taxon>Agaricomycetes</taxon>
        <taxon>Polyporales</taxon>
        <taxon>Cerrenaceae</taxon>
        <taxon>Cerrena</taxon>
    </lineage>
</organism>
<evidence type="ECO:0000313" key="2">
    <source>
        <dbReference type="Proteomes" id="UP001385951"/>
    </source>
</evidence>
<sequence length="77" mass="8908">MFMIQILEEGRDIVDSWKALSAEMVFMGRYWKQAFERLGVILIEVLAPIAREVNRLYEYQGEIHAFNANTGIFSLAP</sequence>
<protein>
    <submittedName>
        <fullName evidence="1">Uncharacterized protein</fullName>
    </submittedName>
</protein>
<comment type="caution">
    <text evidence="1">The sequence shown here is derived from an EMBL/GenBank/DDBJ whole genome shotgun (WGS) entry which is preliminary data.</text>
</comment>
<keyword evidence="2" id="KW-1185">Reference proteome</keyword>
<reference evidence="1 2" key="1">
    <citation type="submission" date="2022-09" db="EMBL/GenBank/DDBJ databases">
        <authorList>
            <person name="Palmer J.M."/>
        </authorList>
    </citation>
    <scope>NUCLEOTIDE SEQUENCE [LARGE SCALE GENOMIC DNA]</scope>
    <source>
        <strain evidence="1 2">DSM 7382</strain>
    </source>
</reference>
<proteinExistence type="predicted"/>
<gene>
    <name evidence="1" type="ORF">QCA50_009836</name>
</gene>